<dbReference type="STRING" id="2769.R7QMN5"/>
<dbReference type="AlphaFoldDB" id="R7QMN5"/>
<gene>
    <name evidence="1" type="ORF">CHC_T00006710001</name>
</gene>
<protein>
    <submittedName>
        <fullName evidence="1">Uncharacterized protein</fullName>
    </submittedName>
</protein>
<organism evidence="1 2">
    <name type="scientific">Chondrus crispus</name>
    <name type="common">Carrageen Irish moss</name>
    <name type="synonym">Polymorpha crispa</name>
    <dbReference type="NCBI Taxonomy" id="2769"/>
    <lineage>
        <taxon>Eukaryota</taxon>
        <taxon>Rhodophyta</taxon>
        <taxon>Florideophyceae</taxon>
        <taxon>Rhodymeniophycidae</taxon>
        <taxon>Gigartinales</taxon>
        <taxon>Gigartinaceae</taxon>
        <taxon>Chondrus</taxon>
    </lineage>
</organism>
<dbReference type="Gramene" id="CDF38998">
    <property type="protein sequence ID" value="CDF38998"/>
    <property type="gene ID" value="CHC_T00006710001"/>
</dbReference>
<dbReference type="InterPro" id="IPR023614">
    <property type="entry name" value="Porin_dom_sf"/>
</dbReference>
<accession>R7QMN5</accession>
<dbReference type="OrthoDB" id="7827681at2759"/>
<dbReference type="PANTHER" id="PTHR11743">
    <property type="entry name" value="VOLTAGE-DEPENDENT ANION-SELECTIVE CHANNEL"/>
    <property type="match status" value="1"/>
</dbReference>
<dbReference type="KEGG" id="ccp:CHC_T00006710001"/>
<dbReference type="PhylomeDB" id="R7QMN5"/>
<sequence>MWGTECNERLRRLCRSGLFSCLPEETEVHTVGLGTSILLITPSPALDHTPPVYSSIYLSSCRSSDSPDSFPSDQKMKMYSDIGKVAKKLLTDDYIFTNKIKVASKTQDGCSYTVTGVQNPKDDAIAAEVSTKLKARGATVTGKLQTGAKDPIIEAKYETKDSDGRNYTVAGDFSRNLAKSHVEFISGPLGIKIGADVLASHITGSAAVAISSSQYSGFAVAGAETQYNIADKEVSKLNYALSFFDGRESECTLHVLDQAKSGMISYSHHVRPGFSVGAQVLYVRESAATSLCVGSAYRLDGATTVKGKLDSAGTLSLSYIQNVRPNTTLIMSSKFNTTNFDSAKFGFSLALE</sequence>
<proteinExistence type="predicted"/>
<dbReference type="Gene3D" id="2.40.160.10">
    <property type="entry name" value="Porin"/>
    <property type="match status" value="1"/>
</dbReference>
<keyword evidence="2" id="KW-1185">Reference proteome</keyword>
<dbReference type="InterPro" id="IPR027246">
    <property type="entry name" value="Porin_Euk/Tom40"/>
</dbReference>
<dbReference type="CDD" id="cd07306">
    <property type="entry name" value="Porin3_VDAC"/>
    <property type="match status" value="1"/>
</dbReference>
<reference evidence="2" key="1">
    <citation type="journal article" date="2013" name="Proc. Natl. Acad. Sci. U.S.A.">
        <title>Genome structure and metabolic features in the red seaweed Chondrus crispus shed light on evolution of the Archaeplastida.</title>
        <authorList>
            <person name="Collen J."/>
            <person name="Porcel B."/>
            <person name="Carre W."/>
            <person name="Ball S.G."/>
            <person name="Chaparro C."/>
            <person name="Tonon T."/>
            <person name="Barbeyron T."/>
            <person name="Michel G."/>
            <person name="Noel B."/>
            <person name="Valentin K."/>
            <person name="Elias M."/>
            <person name="Artiguenave F."/>
            <person name="Arun A."/>
            <person name="Aury J.M."/>
            <person name="Barbosa-Neto J.F."/>
            <person name="Bothwell J.H."/>
            <person name="Bouget F.Y."/>
            <person name="Brillet L."/>
            <person name="Cabello-Hurtado F."/>
            <person name="Capella-Gutierrez S."/>
            <person name="Charrier B."/>
            <person name="Cladiere L."/>
            <person name="Cock J.M."/>
            <person name="Coelho S.M."/>
            <person name="Colleoni C."/>
            <person name="Czjzek M."/>
            <person name="Da Silva C."/>
            <person name="Delage L."/>
            <person name="Denoeud F."/>
            <person name="Deschamps P."/>
            <person name="Dittami S.M."/>
            <person name="Gabaldon T."/>
            <person name="Gachon C.M."/>
            <person name="Groisillier A."/>
            <person name="Herve C."/>
            <person name="Jabbari K."/>
            <person name="Katinka M."/>
            <person name="Kloareg B."/>
            <person name="Kowalczyk N."/>
            <person name="Labadie K."/>
            <person name="Leblanc C."/>
            <person name="Lopez P.J."/>
            <person name="McLachlan D.H."/>
            <person name="Meslet-Cladiere L."/>
            <person name="Moustafa A."/>
            <person name="Nehr Z."/>
            <person name="Nyvall Collen P."/>
            <person name="Panaud O."/>
            <person name="Partensky F."/>
            <person name="Poulain J."/>
            <person name="Rensing S.A."/>
            <person name="Rousvoal S."/>
            <person name="Samson G."/>
            <person name="Symeonidi A."/>
            <person name="Weissenbach J."/>
            <person name="Zambounis A."/>
            <person name="Wincker P."/>
            <person name="Boyen C."/>
        </authorList>
    </citation>
    <scope>NUCLEOTIDE SEQUENCE [LARGE SCALE GENOMIC DNA]</scope>
    <source>
        <strain evidence="2">cv. Stackhouse</strain>
    </source>
</reference>
<dbReference type="GeneID" id="17326616"/>
<dbReference type="RefSeq" id="XP_005718903.1">
    <property type="nucleotide sequence ID" value="XM_005718846.1"/>
</dbReference>
<dbReference type="GO" id="GO:0008308">
    <property type="term" value="F:voltage-gated monoatomic anion channel activity"/>
    <property type="evidence" value="ECO:0007669"/>
    <property type="project" value="InterPro"/>
</dbReference>
<name>R7QMN5_CHOCR</name>
<dbReference type="InterPro" id="IPR001925">
    <property type="entry name" value="Porin_Euk"/>
</dbReference>
<dbReference type="GO" id="GO:0005741">
    <property type="term" value="C:mitochondrial outer membrane"/>
    <property type="evidence" value="ECO:0007669"/>
    <property type="project" value="InterPro"/>
</dbReference>
<dbReference type="PANTHER" id="PTHR11743:SF70">
    <property type="entry name" value="GH26960P-RELATED"/>
    <property type="match status" value="1"/>
</dbReference>
<dbReference type="Pfam" id="PF01459">
    <property type="entry name" value="Porin_3"/>
    <property type="match status" value="1"/>
</dbReference>
<evidence type="ECO:0000313" key="1">
    <source>
        <dbReference type="EMBL" id="CDF38998.1"/>
    </source>
</evidence>
<dbReference type="OMA" id="KPCCSHE"/>
<evidence type="ECO:0000313" key="2">
    <source>
        <dbReference type="Proteomes" id="UP000012073"/>
    </source>
</evidence>
<dbReference type="Proteomes" id="UP000012073">
    <property type="component" value="Unassembled WGS sequence"/>
</dbReference>
<dbReference type="EMBL" id="HG001983">
    <property type="protein sequence ID" value="CDF38998.1"/>
    <property type="molecule type" value="Genomic_DNA"/>
</dbReference>